<evidence type="ECO:0000313" key="5">
    <source>
        <dbReference type="Proteomes" id="UP000248066"/>
    </source>
</evidence>
<dbReference type="GO" id="GO:0004672">
    <property type="term" value="F:protein kinase activity"/>
    <property type="evidence" value="ECO:0007669"/>
    <property type="project" value="InterPro"/>
</dbReference>
<dbReference type="AlphaFoldDB" id="A0A2W0HPV6"/>
<comment type="similarity">
    <text evidence="1">Belongs to the protein kinase superfamily. ADCK protein kinase family.</text>
</comment>
<keyword evidence="2" id="KW-0812">Transmembrane</keyword>
<dbReference type="InterPro" id="IPR050154">
    <property type="entry name" value="UbiB_kinase"/>
</dbReference>
<dbReference type="Pfam" id="PF03109">
    <property type="entry name" value="ABC1"/>
    <property type="match status" value="1"/>
</dbReference>
<dbReference type="Proteomes" id="UP000248066">
    <property type="component" value="Unassembled WGS sequence"/>
</dbReference>
<dbReference type="SUPFAM" id="SSF56112">
    <property type="entry name" value="Protein kinase-like (PK-like)"/>
    <property type="match status" value="1"/>
</dbReference>
<gene>
    <name evidence="4" type="ORF">CR205_10105</name>
</gene>
<keyword evidence="2" id="KW-1133">Transmembrane helix</keyword>
<comment type="caution">
    <text evidence="4">The sequence shown here is derived from an EMBL/GenBank/DDBJ whole genome shotgun (WGS) entry which is preliminary data.</text>
</comment>
<evidence type="ECO:0000259" key="3">
    <source>
        <dbReference type="PROSITE" id="PS50011"/>
    </source>
</evidence>
<feature type="transmembrane region" description="Helical" evidence="2">
    <location>
        <begin position="16"/>
        <end position="36"/>
    </location>
</feature>
<keyword evidence="5" id="KW-1185">Reference proteome</keyword>
<accession>A0A2W0HPV6</accession>
<evidence type="ECO:0000313" key="4">
    <source>
        <dbReference type="EMBL" id="PYZ98899.1"/>
    </source>
</evidence>
<dbReference type="PROSITE" id="PS50011">
    <property type="entry name" value="PROTEIN_KINASE_DOM"/>
    <property type="match status" value="1"/>
</dbReference>
<dbReference type="InterPro" id="IPR011009">
    <property type="entry name" value="Kinase-like_dom_sf"/>
</dbReference>
<dbReference type="GO" id="GO:0005524">
    <property type="term" value="F:ATP binding"/>
    <property type="evidence" value="ECO:0007669"/>
    <property type="project" value="InterPro"/>
</dbReference>
<dbReference type="EMBL" id="PDOF01000001">
    <property type="protein sequence ID" value="PYZ98899.1"/>
    <property type="molecule type" value="Genomic_DNA"/>
</dbReference>
<feature type="domain" description="Protein kinase" evidence="3">
    <location>
        <begin position="128"/>
        <end position="462"/>
    </location>
</feature>
<dbReference type="PANTHER" id="PTHR10566:SF113">
    <property type="entry name" value="PROTEIN ACTIVITY OF BC1 COMPLEX KINASE 7, CHLOROPLASTIC"/>
    <property type="match status" value="1"/>
</dbReference>
<evidence type="ECO:0000256" key="2">
    <source>
        <dbReference type="SAM" id="Phobius"/>
    </source>
</evidence>
<evidence type="ECO:0000256" key="1">
    <source>
        <dbReference type="ARBA" id="ARBA00009670"/>
    </source>
</evidence>
<reference evidence="4 5" key="1">
    <citation type="submission" date="2017-10" db="EMBL/GenBank/DDBJ databases">
        <title>Bacillus sp. nov., a halophilic bacterium isolated from a Yangshapao Lake.</title>
        <authorList>
            <person name="Wang H."/>
        </authorList>
    </citation>
    <scope>NUCLEOTIDE SEQUENCE [LARGE SCALE GENOMIC DNA]</scope>
    <source>
        <strain evidence="4 5">YSP-3</strain>
    </source>
</reference>
<dbReference type="InterPro" id="IPR004147">
    <property type="entry name" value="ABC1_dom"/>
</dbReference>
<dbReference type="CDD" id="cd05121">
    <property type="entry name" value="ABC1_ADCK3-like"/>
    <property type="match status" value="1"/>
</dbReference>
<dbReference type="PANTHER" id="PTHR10566">
    <property type="entry name" value="CHAPERONE-ACTIVITY OF BC1 COMPLEX CABC1 -RELATED"/>
    <property type="match status" value="1"/>
</dbReference>
<name>A0A2W0HPV6_9BACI</name>
<proteinExistence type="inferred from homology"/>
<organism evidence="4 5">
    <name type="scientific">Alteribacter lacisalsi</name>
    <dbReference type="NCBI Taxonomy" id="2045244"/>
    <lineage>
        <taxon>Bacteria</taxon>
        <taxon>Bacillati</taxon>
        <taxon>Bacillota</taxon>
        <taxon>Bacilli</taxon>
        <taxon>Bacillales</taxon>
        <taxon>Bacillaceae</taxon>
        <taxon>Alteribacter</taxon>
    </lineage>
</organism>
<protein>
    <submittedName>
        <fullName evidence="4">ABC transporter</fullName>
    </submittedName>
</protein>
<dbReference type="InterPro" id="IPR000719">
    <property type="entry name" value="Prot_kinase_dom"/>
</dbReference>
<keyword evidence="2" id="KW-0472">Membrane</keyword>
<dbReference type="Gene3D" id="1.10.510.10">
    <property type="entry name" value="Transferase(Phosphotransferase) domain 1"/>
    <property type="match status" value="1"/>
</dbReference>
<feature type="transmembrane region" description="Helical" evidence="2">
    <location>
        <begin position="495"/>
        <end position="517"/>
    </location>
</feature>
<feature type="transmembrane region" description="Helical" evidence="2">
    <location>
        <begin position="523"/>
        <end position="545"/>
    </location>
</feature>
<sequence>MCCAVEGRTRMKNNSIYRISVIVFMFIKFLLQLYIFNKRHRHWDSDAREKWEDLLRKQAAEYREKAIKLEGLMIKGGQFLSTRADIFPEVFLKELDDLIDRVPPVPARVSRQLLEKEWGRSIWDWLDEMSDQPVASASIGEVYKGRLHNGDEVAIKVQRHNVEKIINTDFKALRIVLWIAGRFTRFGRQADLGALHKELVKTMSDELNFSKELKNGEYFQKRFHGQDGLKIPQYYEDFSTRRVLVMEWIDAERVNNTSFLQKNKIDRKELASRVFKLFMEQLLDDGMFHADPHPGNILVKADGTLVILDFGMVGSLKREDALKLRKIAQGFVLEDYALVVKQLGEMGFLLPHANKYKLQMILRQSVEAYLDQGIGKLDQDLVGEIFQDLQELVQEQPIQLPAEFAFLGRAGSIALGLLTLIDPDIDFIALGKPIVQEWLEETEEEEGSLKLQVLRDSAKPLLAVPRNFNEWLQGPKYARRASRRKEWRNYDHHRYIMFVTLASVTFFISLTFLFTGLLQEAELLMITSAAVSVASLTAACIFLTLHKRWVTGFRQADSDEPND</sequence>